<dbReference type="PROSITE" id="PS01125">
    <property type="entry name" value="ROK"/>
    <property type="match status" value="1"/>
</dbReference>
<accession>A0A1D8FWF4</accession>
<sequence length="401" mass="38631">MAVYGALDIGGTKIAGALVDPEGRVVTRTQRPTPAREPAEVLMATVTAVLDELSAHPAWRGLNCLGIASAGPVDTAAGTVSPVNLPGWRGFPLVERVRAHPRVPSGVAPVLVGDAVAMTAAEHWLGAARGVDSALCMVVSTGVGGGLVLGGRLHTGRTGNAGHIGHISVDLNGPVCPCGARGCVERLASGTAIAAYAAAAGWTPPDGGPVTAAAVARAARRGDAPARGAYERAARALAAAIAATAALVELDLVVVGGGVAQAGDTLFGPLRRRMADYAVLDFVRDLPIVPAGLALDAGLIGAAAAAAAPGAADTSGPAGARGAVAPSGPRGVPGSHGTSCGMGGARHPAGPHPGTAGGGTGIGGGDGNGATGSGAPCPGTHGHHATNGTAAKGAKAATVEP</sequence>
<dbReference type="Proteomes" id="UP000095349">
    <property type="component" value="Chromosome"/>
</dbReference>
<keyword evidence="3" id="KW-0808">Transferase</keyword>
<feature type="compositionally biased region" description="Low complexity" evidence="2">
    <location>
        <begin position="310"/>
        <end position="320"/>
    </location>
</feature>
<dbReference type="AlphaFoldDB" id="A0A1D8FWF4"/>
<evidence type="ECO:0000313" key="3">
    <source>
        <dbReference type="EMBL" id="AOT57547.1"/>
    </source>
</evidence>
<dbReference type="InterPro" id="IPR049874">
    <property type="entry name" value="ROK_cs"/>
</dbReference>
<dbReference type="PATRIC" id="fig|285473.5.peg.368"/>
<dbReference type="Gene3D" id="3.30.420.40">
    <property type="match status" value="2"/>
</dbReference>
<evidence type="ECO:0000256" key="1">
    <source>
        <dbReference type="ARBA" id="ARBA00006479"/>
    </source>
</evidence>
<dbReference type="InterPro" id="IPR043129">
    <property type="entry name" value="ATPase_NBD"/>
</dbReference>
<protein>
    <submittedName>
        <fullName evidence="3">N-acetylmannosamine kinase</fullName>
        <ecNumber evidence="3">2.7.1.60</ecNumber>
    </submittedName>
</protein>
<dbReference type="STRING" id="285473.A4G23_00336"/>
<dbReference type="GO" id="GO:0009384">
    <property type="term" value="F:N-acylmannosamine kinase activity"/>
    <property type="evidence" value="ECO:0007669"/>
    <property type="project" value="UniProtKB-EC"/>
</dbReference>
<feature type="region of interest" description="Disordered" evidence="2">
    <location>
        <begin position="310"/>
        <end position="401"/>
    </location>
</feature>
<name>A0A1D8FWF4_9ACTN</name>
<proteinExistence type="inferred from homology"/>
<dbReference type="InterPro" id="IPR000600">
    <property type="entry name" value="ROK"/>
</dbReference>
<keyword evidence="4" id="KW-1185">Reference proteome</keyword>
<dbReference type="EMBL" id="CP017316">
    <property type="protein sequence ID" value="AOT57547.1"/>
    <property type="molecule type" value="Genomic_DNA"/>
</dbReference>
<reference evidence="3 4" key="1">
    <citation type="submission" date="2016-09" db="EMBL/GenBank/DDBJ databases">
        <title>Streptomyces rubrolavendulae MJM4426 Genome sequencing and assembly.</title>
        <authorList>
            <person name="Kim J.-G."/>
        </authorList>
    </citation>
    <scope>NUCLEOTIDE SEQUENCE [LARGE SCALE GENOMIC DNA]</scope>
    <source>
        <strain evidence="3 4">MJM4426</strain>
    </source>
</reference>
<evidence type="ECO:0000256" key="2">
    <source>
        <dbReference type="SAM" id="MobiDB-lite"/>
    </source>
</evidence>
<dbReference type="PANTHER" id="PTHR18964">
    <property type="entry name" value="ROK (REPRESSOR, ORF, KINASE) FAMILY"/>
    <property type="match status" value="1"/>
</dbReference>
<feature type="compositionally biased region" description="Low complexity" evidence="2">
    <location>
        <begin position="373"/>
        <end position="401"/>
    </location>
</feature>
<dbReference type="EC" id="2.7.1.60" evidence="3"/>
<feature type="compositionally biased region" description="Low complexity" evidence="2">
    <location>
        <begin position="345"/>
        <end position="354"/>
    </location>
</feature>
<evidence type="ECO:0000313" key="4">
    <source>
        <dbReference type="Proteomes" id="UP000095349"/>
    </source>
</evidence>
<gene>
    <name evidence="3" type="primary">nanK</name>
    <name evidence="3" type="ORF">A4G23_00336</name>
</gene>
<organism evidence="3 4">
    <name type="scientific">Streptomyces rubrolavendulae</name>
    <dbReference type="NCBI Taxonomy" id="285473"/>
    <lineage>
        <taxon>Bacteria</taxon>
        <taxon>Bacillati</taxon>
        <taxon>Actinomycetota</taxon>
        <taxon>Actinomycetes</taxon>
        <taxon>Kitasatosporales</taxon>
        <taxon>Streptomycetaceae</taxon>
        <taxon>Streptomyces</taxon>
    </lineage>
</organism>
<comment type="similarity">
    <text evidence="1">Belongs to the ROK (NagC/XylR) family.</text>
</comment>
<dbReference type="Pfam" id="PF00480">
    <property type="entry name" value="ROK"/>
    <property type="match status" value="1"/>
</dbReference>
<dbReference type="KEGG" id="srn:A4G23_00336"/>
<feature type="compositionally biased region" description="Gly residues" evidence="2">
    <location>
        <begin position="355"/>
        <end position="372"/>
    </location>
</feature>
<dbReference type="SUPFAM" id="SSF53067">
    <property type="entry name" value="Actin-like ATPase domain"/>
    <property type="match status" value="1"/>
</dbReference>
<keyword evidence="3" id="KW-0418">Kinase</keyword>
<dbReference type="PANTHER" id="PTHR18964:SF169">
    <property type="entry name" value="N-ACETYLMANNOSAMINE KINASE"/>
    <property type="match status" value="1"/>
</dbReference>